<gene>
    <name evidence="4" type="ORF">GMBLW1_12170</name>
</gene>
<dbReference type="PANTHER" id="PTHR16026:SF0">
    <property type="entry name" value="CARTILAGE ACIDIC PROTEIN 1"/>
    <property type="match status" value="1"/>
</dbReference>
<keyword evidence="1" id="KW-0732">Signal</keyword>
<dbReference type="Pfam" id="PF13517">
    <property type="entry name" value="FG-GAP_3"/>
    <property type="match status" value="2"/>
</dbReference>
<dbReference type="InParanoid" id="A0A6C2YNN8"/>
<name>A0A6C2YNN8_9BACT</name>
<dbReference type="KEGG" id="tim:GMBLW1_12170"/>
<dbReference type="InterPro" id="IPR027039">
    <property type="entry name" value="Crtac1"/>
</dbReference>
<dbReference type="InterPro" id="IPR011519">
    <property type="entry name" value="UnbV_ASPIC"/>
</dbReference>
<dbReference type="SUPFAM" id="SSF69318">
    <property type="entry name" value="Integrin alpha N-terminal domain"/>
    <property type="match status" value="1"/>
</dbReference>
<dbReference type="PANTHER" id="PTHR16026">
    <property type="entry name" value="CARTILAGE ACIDIC PROTEIN 1"/>
    <property type="match status" value="1"/>
</dbReference>
<dbReference type="EMBL" id="LR586016">
    <property type="protein sequence ID" value="VIP02743.1"/>
    <property type="molecule type" value="Genomic_DNA"/>
</dbReference>
<evidence type="ECO:0000256" key="2">
    <source>
        <dbReference type="SAM" id="Phobius"/>
    </source>
</evidence>
<dbReference type="Pfam" id="PF07593">
    <property type="entry name" value="UnbV_ASPIC"/>
    <property type="match status" value="1"/>
</dbReference>
<dbReference type="Gene3D" id="2.130.10.130">
    <property type="entry name" value="Integrin alpha, N-terminal"/>
    <property type="match status" value="2"/>
</dbReference>
<reference evidence="4" key="1">
    <citation type="submission" date="2019-04" db="EMBL/GenBank/DDBJ databases">
        <authorList>
            <consortium name="Science for Life Laboratories"/>
        </authorList>
    </citation>
    <scope>NUCLEOTIDE SEQUENCE</scope>
    <source>
        <strain evidence="4">MBLW1</strain>
    </source>
</reference>
<organism evidence="4">
    <name type="scientific">Tuwongella immobilis</name>
    <dbReference type="NCBI Taxonomy" id="692036"/>
    <lineage>
        <taxon>Bacteria</taxon>
        <taxon>Pseudomonadati</taxon>
        <taxon>Planctomycetota</taxon>
        <taxon>Planctomycetia</taxon>
        <taxon>Gemmatales</taxon>
        <taxon>Gemmataceae</taxon>
        <taxon>Tuwongella</taxon>
    </lineage>
</organism>
<evidence type="ECO:0000259" key="3">
    <source>
        <dbReference type="Pfam" id="PF07593"/>
    </source>
</evidence>
<evidence type="ECO:0000256" key="1">
    <source>
        <dbReference type="ARBA" id="ARBA00022729"/>
    </source>
</evidence>
<feature type="domain" description="ASPIC/UnbV" evidence="3">
    <location>
        <begin position="519"/>
        <end position="584"/>
    </location>
</feature>
<sequence length="595" mass="64116">MIAIGGFTPSDCLFISFLSRLSDIMIQRMVIGVGVIFVGTIVGILGCRPAPISTTDSDPTAVTVTETGPLWFEDISSQVGLTSIHDPGPTERYFMPASMAAGAAVLDVDGDGRLDLYLLNNGGPTGKPNQLLRQRPDGSFENITDGSGADLRGDSMGLAVADINHDGLPDLCVTQYGATKLLLNRGGKFEDISQIAGITNPLWGMSAVWFDYDRDGWLDLFVANYLDYDPAHLCRNPKGLPDFCGPNSFQGVSSKLFRHQGLRDGVPHFRDVSIESGIAATPGPGLGVVAADFTGDGWCDLFVANDGKPNRLWVNQRDGRFADEAISRGLAYTAMGQAYAGMGIALGDVDRNGFLDLFVTHLGTETHTLWKQGPAGMFRDRTNDSRLLAMKWRGTGFGTLFSDFDCDGHLDLAIVNGRVATGGKATGTNLGFWETYAERNQLFRNDGAGQLQDVSQANPAFSESWNVARGLLRADFDGDGGVDLLVTRTGQSARLFRNVAKRGHWLAVRAMDPGRKRDAYGAQVSLRTGDTTQVRLIQASESYLSSSQPVAHFGLGAIDRVDAIEIRWPNGATERFAGGAVDRLIECRQGEGTMP</sequence>
<dbReference type="InterPro" id="IPR028994">
    <property type="entry name" value="Integrin_alpha_N"/>
</dbReference>
<keyword evidence="5" id="KW-1185">Reference proteome</keyword>
<protein>
    <recommendedName>
        <fullName evidence="3">ASPIC/UnbV domain-containing protein</fullName>
    </recommendedName>
</protein>
<keyword evidence="2" id="KW-0472">Membrane</keyword>
<dbReference type="Proteomes" id="UP000464378">
    <property type="component" value="Chromosome"/>
</dbReference>
<accession>A0A6C2YNN8</accession>
<keyword evidence="2" id="KW-1133">Transmembrane helix</keyword>
<dbReference type="InterPro" id="IPR013517">
    <property type="entry name" value="FG-GAP"/>
</dbReference>
<proteinExistence type="predicted"/>
<keyword evidence="2" id="KW-0812">Transmembrane</keyword>
<evidence type="ECO:0000313" key="5">
    <source>
        <dbReference type="Proteomes" id="UP000464378"/>
    </source>
</evidence>
<evidence type="ECO:0000313" key="4">
    <source>
        <dbReference type="EMBL" id="VIP02743.1"/>
    </source>
</evidence>
<feature type="transmembrane region" description="Helical" evidence="2">
    <location>
        <begin position="29"/>
        <end position="46"/>
    </location>
</feature>
<dbReference type="AlphaFoldDB" id="A0A6C2YNN8"/>
<dbReference type="EMBL" id="LR593887">
    <property type="protein sequence ID" value="VTS02319.1"/>
    <property type="molecule type" value="Genomic_DNA"/>
</dbReference>